<dbReference type="PANTHER" id="PTHR33840">
    <property type="match status" value="1"/>
</dbReference>
<feature type="domain" description="T6SS Phospholipase effector Tle1-like catalytic" evidence="1">
    <location>
        <begin position="2"/>
        <end position="255"/>
    </location>
</feature>
<sequence length="341" mass="38228">MVCADGTWNQPEEDLEEDYPTNVLKLARAISPFAGEMRQHVSYGWGVGSYRNQIIGALTGAGIEKNIIDGYRYIVHNYTPDDDIYLFGFSRGAYTVRALSGLINNCGILKRSEAGRITQAWDMYRDHADENWPGGQTARAFRKAYCHPSQRIHFIGVWDTVGALGIPLSLLGGLFNNENEFYDTKMGSNIATARHALAIDEKREDFEPTLWEAREGVDLKQVWFAGVHSDVGGGKAPDENGIQASDTPLEWMLNEASAAGLAIAPHLYGNLTNGARGELHHSRRHVYRLRGKLDRSLVNEGKPTLIHQSVKERYQRDESYRPPTLKALVEERGWVGIELDR</sequence>
<proteinExistence type="predicted"/>
<dbReference type="Proteomes" id="UP001645038">
    <property type="component" value="Unassembled WGS sequence"/>
</dbReference>
<dbReference type="PANTHER" id="PTHR33840:SF1">
    <property type="entry name" value="TLE1 PHOSPHOLIPASE DOMAIN-CONTAINING PROTEIN"/>
    <property type="match status" value="1"/>
</dbReference>
<comment type="caution">
    <text evidence="2">The sequence shown here is derived from an EMBL/GenBank/DDBJ whole genome shotgun (WGS) entry which is preliminary data.</text>
</comment>
<keyword evidence="3" id="KW-1185">Reference proteome</keyword>
<name>A0ABR9FYZ6_9GAMM</name>
<dbReference type="InterPro" id="IPR018712">
    <property type="entry name" value="Tle1-like_cat"/>
</dbReference>
<protein>
    <submittedName>
        <fullName evidence="2">DUF2235 domain-containing protein</fullName>
    </submittedName>
</protein>
<evidence type="ECO:0000313" key="2">
    <source>
        <dbReference type="EMBL" id="MBE0463879.1"/>
    </source>
</evidence>
<evidence type="ECO:0000259" key="1">
    <source>
        <dbReference type="Pfam" id="PF09994"/>
    </source>
</evidence>
<evidence type="ECO:0000313" key="3">
    <source>
        <dbReference type="Proteomes" id="UP001645038"/>
    </source>
</evidence>
<reference evidence="2 3" key="1">
    <citation type="submission" date="2020-07" db="EMBL/GenBank/DDBJ databases">
        <title>Halophilic bacteria isolated from french cheeses.</title>
        <authorList>
            <person name="Kothe C.I."/>
            <person name="Farah-Kraiem B."/>
            <person name="Renault P."/>
            <person name="Dridi B."/>
        </authorList>
    </citation>
    <scope>NUCLEOTIDE SEQUENCE [LARGE SCALE GENOMIC DNA]</scope>
    <source>
        <strain evidence="2 3">FME20</strain>
    </source>
</reference>
<dbReference type="Pfam" id="PF09994">
    <property type="entry name" value="T6SS_Tle1-like_cat"/>
    <property type="match status" value="1"/>
</dbReference>
<dbReference type="EMBL" id="RRZB01000023">
    <property type="protein sequence ID" value="MBE0463879.1"/>
    <property type="molecule type" value="Genomic_DNA"/>
</dbReference>
<organism evidence="2 3">
    <name type="scientific">Halomonas colorata</name>
    <dbReference type="NCBI Taxonomy" id="2742615"/>
    <lineage>
        <taxon>Bacteria</taxon>
        <taxon>Pseudomonadati</taxon>
        <taxon>Pseudomonadota</taxon>
        <taxon>Gammaproteobacteria</taxon>
        <taxon>Oceanospirillales</taxon>
        <taxon>Halomonadaceae</taxon>
        <taxon>Halomonas</taxon>
    </lineage>
</organism>
<gene>
    <name evidence="2" type="ORF">EI547_10485</name>
</gene>
<accession>A0ABR9FYZ6</accession>